<accession>A0A820D3T7</accession>
<evidence type="ECO:0000313" key="3">
    <source>
        <dbReference type="EMBL" id="CAF4271093.1"/>
    </source>
</evidence>
<dbReference type="AlphaFoldDB" id="A0A820D3T7"/>
<evidence type="ECO:0000313" key="2">
    <source>
        <dbReference type="EMBL" id="CAF4236213.1"/>
    </source>
</evidence>
<comment type="caution">
    <text evidence="1">The sequence shown here is derived from an EMBL/GenBank/DDBJ whole genome shotgun (WGS) entry which is preliminary data.</text>
</comment>
<dbReference type="EMBL" id="CAJOBD010017856">
    <property type="protein sequence ID" value="CAF4225306.1"/>
    <property type="molecule type" value="Genomic_DNA"/>
</dbReference>
<reference evidence="1" key="1">
    <citation type="submission" date="2021-02" db="EMBL/GenBank/DDBJ databases">
        <authorList>
            <person name="Nowell W R."/>
        </authorList>
    </citation>
    <scope>NUCLEOTIDE SEQUENCE</scope>
</reference>
<dbReference type="Proteomes" id="UP000663874">
    <property type="component" value="Unassembled WGS sequence"/>
</dbReference>
<sequence>SYLLPTTPQAIAGSSVEKASLLETVPDFIQQVPPLY</sequence>
<protein>
    <submittedName>
        <fullName evidence="1">Uncharacterized protein</fullName>
    </submittedName>
</protein>
<dbReference type="EMBL" id="CAJOBD010027277">
    <property type="protein sequence ID" value="CAF4271093.1"/>
    <property type="molecule type" value="Genomic_DNA"/>
</dbReference>
<organism evidence="1 4">
    <name type="scientific">Rotaria sordida</name>
    <dbReference type="NCBI Taxonomy" id="392033"/>
    <lineage>
        <taxon>Eukaryota</taxon>
        <taxon>Metazoa</taxon>
        <taxon>Spiralia</taxon>
        <taxon>Gnathifera</taxon>
        <taxon>Rotifera</taxon>
        <taxon>Eurotatoria</taxon>
        <taxon>Bdelloidea</taxon>
        <taxon>Philodinida</taxon>
        <taxon>Philodinidae</taxon>
        <taxon>Rotaria</taxon>
    </lineage>
</organism>
<proteinExistence type="predicted"/>
<name>A0A820D3T7_9BILA</name>
<evidence type="ECO:0000313" key="4">
    <source>
        <dbReference type="Proteomes" id="UP000663836"/>
    </source>
</evidence>
<feature type="non-terminal residue" evidence="1">
    <location>
        <position position="1"/>
    </location>
</feature>
<evidence type="ECO:0000313" key="1">
    <source>
        <dbReference type="EMBL" id="CAF4225306.1"/>
    </source>
</evidence>
<dbReference type="Proteomes" id="UP000663836">
    <property type="component" value="Unassembled WGS sequence"/>
</dbReference>
<dbReference type="EMBL" id="CAJOBE010020391">
    <property type="protein sequence ID" value="CAF4236213.1"/>
    <property type="molecule type" value="Genomic_DNA"/>
</dbReference>
<gene>
    <name evidence="2" type="ORF">FNK824_LOCUS37948</name>
    <name evidence="1" type="ORF">JBS370_LOCUS37625</name>
    <name evidence="3" type="ORF">JBS370_LOCUS39436</name>
</gene>